<organism evidence="1 2">
    <name type="scientific">Paenibacillus jamilae</name>
    <dbReference type="NCBI Taxonomy" id="114136"/>
    <lineage>
        <taxon>Bacteria</taxon>
        <taxon>Bacillati</taxon>
        <taxon>Bacillota</taxon>
        <taxon>Bacilli</taxon>
        <taxon>Bacillales</taxon>
        <taxon>Paenibacillaceae</taxon>
        <taxon>Paenibacillus</taxon>
    </lineage>
</organism>
<proteinExistence type="predicted"/>
<dbReference type="Proteomes" id="UP000074866">
    <property type="component" value="Unassembled WGS sequence"/>
</dbReference>
<dbReference type="EMBL" id="LDRX01000040">
    <property type="protein sequence ID" value="KTS82825.1"/>
    <property type="molecule type" value="Genomic_DNA"/>
</dbReference>
<protein>
    <submittedName>
        <fullName evidence="1">Transcriptional regulator</fullName>
    </submittedName>
</protein>
<evidence type="ECO:0000313" key="2">
    <source>
        <dbReference type="Proteomes" id="UP000074866"/>
    </source>
</evidence>
<sequence length="278" mass="32650">MSDQEEKRRELGKFLKSRRSRLTPEQFGLPVGPRRKVQGLRREELAQIAGIGLTWYTWLEQGKNIQVSTQVLECLVTVMQLNAEERNHLYKLALGQLPVEQTASIEESLIPIVQNFMNEYERCPAYVTDQRWDILLWNKAGEQVFGDFEKMDKKERNAIWRCFASPAYRNLIGDWENHAKRLLAQFRSTSTPFVGEKWFKDLVAELMVISPEFRQWWPSYDISGTPIGKKMINHPRVGTMVMEHITFRVYDAPELKLTVYRPLEENDTVQKMIRLLNE</sequence>
<reference evidence="1 2" key="1">
    <citation type="journal article" date="2016" name="Front. Microbiol.">
        <title>Genomic Resource of Rice Seed Associated Bacteria.</title>
        <authorList>
            <person name="Midha S."/>
            <person name="Bansal K."/>
            <person name="Sharma S."/>
            <person name="Kumar N."/>
            <person name="Patil P.P."/>
            <person name="Chaudhry V."/>
            <person name="Patil P.B."/>
        </authorList>
    </citation>
    <scope>NUCLEOTIDE SEQUENCE [LARGE SCALE GENOMIC DNA]</scope>
    <source>
        <strain evidence="1 2">NS115</strain>
    </source>
</reference>
<name>A0ACC4ZW04_9BACL</name>
<keyword evidence="2" id="KW-1185">Reference proteome</keyword>
<evidence type="ECO:0000313" key="1">
    <source>
        <dbReference type="EMBL" id="KTS82825.1"/>
    </source>
</evidence>
<gene>
    <name evidence="1" type="ORF">NS115_10265</name>
</gene>
<comment type="caution">
    <text evidence="1">The sequence shown here is derived from an EMBL/GenBank/DDBJ whole genome shotgun (WGS) entry which is preliminary data.</text>
</comment>
<accession>A0ACC4ZW04</accession>